<dbReference type="Proteomes" id="UP000593566">
    <property type="component" value="Unassembled WGS sequence"/>
</dbReference>
<dbReference type="GeneID" id="59339415"/>
<gene>
    <name evidence="1" type="ORF">HO133_011025</name>
</gene>
<accession>A0A8H6FE27</accession>
<sequence length="433" mass="49474">MTHFPQLPNEMISEFWGYFQEPRDVENFAIVSKDIYAIGRPFVEEHNKLKREYSIFETGPGTRASAPAFLLKDVLLRPRFALYVTHLSIGRFRTNGRTQMEMVMIIYHTQKTLFIEAIKIASFVPQNDIRRWIKKVRAGGEDPILALLSLLLPELATITLTSIADISNKFPETIQRIARAEDRTFLTHLTRVNLFIEFPIDDYFLDWLWLKIFTSLPLVQPIHVKDLIVTQDHDDLVNEGQRLMSGSSCITEVTFVKSGVGAKTLFQLLQSIKGLKEFTYVEPIQEFKKFEPFWMRAALLAHAKQSLESLRITSSQTEEFGLLGSFRGFPNLRKLETNVHFLSPRAPFDELADLLPASIEEIYLHTGDHRCCDSVSPLIETFKKAKSQLLPNLRVLKLTSEPEMGTEQGGKDLIKTLEKTCRNVGIELTVISG</sequence>
<evidence type="ECO:0000313" key="2">
    <source>
        <dbReference type="Proteomes" id="UP000593566"/>
    </source>
</evidence>
<evidence type="ECO:0008006" key="3">
    <source>
        <dbReference type="Google" id="ProtNLM"/>
    </source>
</evidence>
<keyword evidence="2" id="KW-1185">Reference proteome</keyword>
<comment type="caution">
    <text evidence="1">The sequence shown here is derived from an EMBL/GenBank/DDBJ whole genome shotgun (WGS) entry which is preliminary data.</text>
</comment>
<reference evidence="1 2" key="1">
    <citation type="journal article" date="2020" name="Genomics">
        <title>Complete, high-quality genomes from long-read metagenomic sequencing of two wolf lichen thalli reveals enigmatic genome architecture.</title>
        <authorList>
            <person name="McKenzie S.K."/>
            <person name="Walston R.F."/>
            <person name="Allen J.L."/>
        </authorList>
    </citation>
    <scope>NUCLEOTIDE SEQUENCE [LARGE SCALE GENOMIC DNA]</scope>
    <source>
        <strain evidence="1">WasteWater1</strain>
    </source>
</reference>
<protein>
    <recommendedName>
        <fullName evidence="3">F-box domain-containing protein</fullName>
    </recommendedName>
</protein>
<dbReference type="EMBL" id="JACCJB010000009">
    <property type="protein sequence ID" value="KAF6224448.1"/>
    <property type="molecule type" value="Genomic_DNA"/>
</dbReference>
<name>A0A8H6FE27_9LECA</name>
<evidence type="ECO:0000313" key="1">
    <source>
        <dbReference type="EMBL" id="KAF6224448.1"/>
    </source>
</evidence>
<dbReference type="AlphaFoldDB" id="A0A8H6FE27"/>
<dbReference type="RefSeq" id="XP_037153508.1">
    <property type="nucleotide sequence ID" value="XM_037301874.1"/>
</dbReference>
<organism evidence="1 2">
    <name type="scientific">Letharia lupina</name>
    <dbReference type="NCBI Taxonomy" id="560253"/>
    <lineage>
        <taxon>Eukaryota</taxon>
        <taxon>Fungi</taxon>
        <taxon>Dikarya</taxon>
        <taxon>Ascomycota</taxon>
        <taxon>Pezizomycotina</taxon>
        <taxon>Lecanoromycetes</taxon>
        <taxon>OSLEUM clade</taxon>
        <taxon>Lecanoromycetidae</taxon>
        <taxon>Lecanorales</taxon>
        <taxon>Lecanorineae</taxon>
        <taxon>Parmeliaceae</taxon>
        <taxon>Letharia</taxon>
    </lineage>
</organism>
<proteinExistence type="predicted"/>